<comment type="caution">
    <text evidence="17">The sequence shown here is derived from an EMBL/GenBank/DDBJ whole genome shotgun (WGS) entry which is preliminary data.</text>
</comment>
<evidence type="ECO:0000256" key="13">
    <source>
        <dbReference type="ARBA" id="ARBA00023295"/>
    </source>
</evidence>
<dbReference type="PROSITE" id="PS01155">
    <property type="entry name" value="ENDONUCLEASE_III_2"/>
    <property type="match status" value="1"/>
</dbReference>
<evidence type="ECO:0000256" key="7">
    <source>
        <dbReference type="ARBA" id="ARBA00022723"/>
    </source>
</evidence>
<comment type="cofactor">
    <cofactor evidence="2">
        <name>[4Fe-4S] cluster</name>
        <dbReference type="ChEBI" id="CHEBI:49883"/>
    </cofactor>
</comment>
<feature type="compositionally biased region" description="Basic residues" evidence="15">
    <location>
        <begin position="1"/>
        <end position="12"/>
    </location>
</feature>
<dbReference type="InterPro" id="IPR029119">
    <property type="entry name" value="MutY_C"/>
</dbReference>
<feature type="domain" description="HhH-GPD" evidence="16">
    <location>
        <begin position="91"/>
        <end position="240"/>
    </location>
</feature>
<keyword evidence="18" id="KW-1185">Reference proteome</keyword>
<protein>
    <recommendedName>
        <fullName evidence="5">Adenine DNA glycosylase</fullName>
        <ecNumber evidence="4">3.2.2.31</ecNumber>
    </recommendedName>
</protein>
<dbReference type="CDD" id="cd00056">
    <property type="entry name" value="ENDO3c"/>
    <property type="match status" value="1"/>
</dbReference>
<evidence type="ECO:0000256" key="1">
    <source>
        <dbReference type="ARBA" id="ARBA00000843"/>
    </source>
</evidence>
<comment type="similarity">
    <text evidence="3">Belongs to the Nth/MutY family.</text>
</comment>
<keyword evidence="14" id="KW-0175">Coiled coil</keyword>
<dbReference type="InterPro" id="IPR011257">
    <property type="entry name" value="DNA_glycosylase"/>
</dbReference>
<keyword evidence="8" id="KW-0227">DNA damage</keyword>
<dbReference type="Proteomes" id="UP001491310">
    <property type="component" value="Unassembled WGS sequence"/>
</dbReference>
<evidence type="ECO:0000256" key="10">
    <source>
        <dbReference type="ARBA" id="ARBA00023004"/>
    </source>
</evidence>
<dbReference type="EMBL" id="JALJOT010000003">
    <property type="protein sequence ID" value="KAK9916668.1"/>
    <property type="molecule type" value="Genomic_DNA"/>
</dbReference>
<dbReference type="InterPro" id="IPR004036">
    <property type="entry name" value="Endonuclease-III-like_CS2"/>
</dbReference>
<dbReference type="Pfam" id="PF14815">
    <property type="entry name" value="NUDIX_4"/>
    <property type="match status" value="1"/>
</dbReference>
<reference evidence="17 18" key="1">
    <citation type="journal article" date="2024" name="Nat. Commun.">
        <title>Phylogenomics reveals the evolutionary origins of lichenization in chlorophyte algae.</title>
        <authorList>
            <person name="Puginier C."/>
            <person name="Libourel C."/>
            <person name="Otte J."/>
            <person name="Skaloud P."/>
            <person name="Haon M."/>
            <person name="Grisel S."/>
            <person name="Petersen M."/>
            <person name="Berrin J.G."/>
            <person name="Delaux P.M."/>
            <person name="Dal Grande F."/>
            <person name="Keller J."/>
        </authorList>
    </citation>
    <scope>NUCLEOTIDE SEQUENCE [LARGE SCALE GENOMIC DNA]</scope>
    <source>
        <strain evidence="17 18">SAG 216-7</strain>
    </source>
</reference>
<evidence type="ECO:0000256" key="2">
    <source>
        <dbReference type="ARBA" id="ARBA00001966"/>
    </source>
</evidence>
<evidence type="ECO:0000256" key="9">
    <source>
        <dbReference type="ARBA" id="ARBA00022801"/>
    </source>
</evidence>
<keyword evidence="12" id="KW-0234">DNA repair</keyword>
<evidence type="ECO:0000313" key="18">
    <source>
        <dbReference type="Proteomes" id="UP001491310"/>
    </source>
</evidence>
<dbReference type="Pfam" id="PF00730">
    <property type="entry name" value="HhH-GPD"/>
    <property type="match status" value="1"/>
</dbReference>
<evidence type="ECO:0000256" key="12">
    <source>
        <dbReference type="ARBA" id="ARBA00023204"/>
    </source>
</evidence>
<evidence type="ECO:0000256" key="11">
    <source>
        <dbReference type="ARBA" id="ARBA00023014"/>
    </source>
</evidence>
<dbReference type="PANTHER" id="PTHR42944">
    <property type="entry name" value="ADENINE DNA GLYCOSYLASE"/>
    <property type="match status" value="1"/>
</dbReference>
<evidence type="ECO:0000256" key="3">
    <source>
        <dbReference type="ARBA" id="ARBA00008343"/>
    </source>
</evidence>
<feature type="region of interest" description="Disordered" evidence="15">
    <location>
        <begin position="1"/>
        <end position="27"/>
    </location>
</feature>
<dbReference type="PANTHER" id="PTHR42944:SF1">
    <property type="entry name" value="ADENINE DNA GLYCOSYLASE"/>
    <property type="match status" value="1"/>
</dbReference>
<evidence type="ECO:0000256" key="8">
    <source>
        <dbReference type="ARBA" id="ARBA00022763"/>
    </source>
</evidence>
<evidence type="ECO:0000313" key="17">
    <source>
        <dbReference type="EMBL" id="KAK9916668.1"/>
    </source>
</evidence>
<keyword evidence="7" id="KW-0479">Metal-binding</keyword>
<accession>A0ABR2YY04</accession>
<keyword evidence="9" id="KW-0378">Hydrolase</keyword>
<keyword evidence="13" id="KW-0326">Glycosidase</keyword>
<sequence>MPPRANARKKTQPKADSTETPVEPPKITFSDSEITEIRRKLLDWYDLNHRVLPWRRNPHSKLAVTDPNLKCPPANLPMNEFMYYVWVCEVMSQQTQLPRVIEYFNRWTEKWPTVEALSKASLDEVNAMWAGLGYYRRARYLLEGAKYVMEHHDGAFPHTSKELQKIPGVGAYTGNAIASIACSEGVAVVDANVVRVIARLRRMAGDPRAAAKEHAALADMLLDPERPGCFNQAVMELGATVCTVHQAPDCAGCPINGQCQAYAAVEEHRLSGGDPSAAPSVTAYPEKVEKAKRSEQSVAVCVLEMHGPGDSKKPSRQYLLVQRPKEGLLAGLWEFPSVTVPAEASEKERRADVDSLLDTLLGAGRADLEVQERRHLGSIVHIFSHIRMTLHVERLLVKGEEVPALSSPGSGRQAPLKLQPSRHIARSENGASQKKEISEDVLQRLRVAEEEAAALRQELAKARAEALAKGDVGVVDQIEDAIRSNRIDSGDLKRLNPFAGSDKDNWLREADVSFLIGKGPGEAEGTDGVSESEGETVKRRVLIGAALTVVLGAFALVPTDSLRIMKPTKPLFLYLIPLIRIQELLTDVREVVADARWEELAPALQRIQGTPNNAEPNLRDAAYSIEDARTRERAEVLARDIIEYLDSIDYNKYFDAMGRPGSRGGSQEKQFSEFSIRAVDASQVKLKEFLALMPRDAVAAAREQAIVPM</sequence>
<keyword evidence="11" id="KW-0411">Iron-sulfur</keyword>
<evidence type="ECO:0000256" key="14">
    <source>
        <dbReference type="SAM" id="Coils"/>
    </source>
</evidence>
<evidence type="ECO:0000256" key="4">
    <source>
        <dbReference type="ARBA" id="ARBA00012045"/>
    </source>
</evidence>
<dbReference type="InterPro" id="IPR044298">
    <property type="entry name" value="MIG/MutY"/>
</dbReference>
<organism evidence="17 18">
    <name type="scientific">Coccomyxa subellipsoidea</name>
    <dbReference type="NCBI Taxonomy" id="248742"/>
    <lineage>
        <taxon>Eukaryota</taxon>
        <taxon>Viridiplantae</taxon>
        <taxon>Chlorophyta</taxon>
        <taxon>core chlorophytes</taxon>
        <taxon>Trebouxiophyceae</taxon>
        <taxon>Trebouxiophyceae incertae sedis</taxon>
        <taxon>Coccomyxaceae</taxon>
        <taxon>Coccomyxa</taxon>
    </lineage>
</organism>
<evidence type="ECO:0000256" key="5">
    <source>
        <dbReference type="ARBA" id="ARBA00022023"/>
    </source>
</evidence>
<evidence type="ECO:0000256" key="6">
    <source>
        <dbReference type="ARBA" id="ARBA00022485"/>
    </source>
</evidence>
<feature type="region of interest" description="Disordered" evidence="15">
    <location>
        <begin position="403"/>
        <end position="436"/>
    </location>
</feature>
<evidence type="ECO:0000259" key="16">
    <source>
        <dbReference type="SMART" id="SM00478"/>
    </source>
</evidence>
<proteinExistence type="inferred from homology"/>
<dbReference type="InterPro" id="IPR015797">
    <property type="entry name" value="NUDIX_hydrolase-like_dom_sf"/>
</dbReference>
<feature type="coiled-coil region" evidence="14">
    <location>
        <begin position="438"/>
        <end position="465"/>
    </location>
</feature>
<comment type="catalytic activity">
    <reaction evidence="1">
        <text>Hydrolyzes free adenine bases from 7,8-dihydro-8-oxoguanine:adenine mismatched double-stranded DNA, leaving an apurinic site.</text>
        <dbReference type="EC" id="3.2.2.31"/>
    </reaction>
</comment>
<keyword evidence="6" id="KW-0004">4Fe-4S</keyword>
<dbReference type="Gene3D" id="1.10.1670.10">
    <property type="entry name" value="Helix-hairpin-Helix base-excision DNA repair enzymes (C-terminal)"/>
    <property type="match status" value="1"/>
</dbReference>
<dbReference type="CDD" id="cd03431">
    <property type="entry name" value="NUDIX_DNA_Glycosylase_C-MutY"/>
    <property type="match status" value="1"/>
</dbReference>
<dbReference type="Gene3D" id="3.90.79.10">
    <property type="entry name" value="Nucleoside Triphosphate Pyrophosphohydrolase"/>
    <property type="match status" value="1"/>
</dbReference>
<dbReference type="SMART" id="SM00478">
    <property type="entry name" value="ENDO3c"/>
    <property type="match status" value="1"/>
</dbReference>
<keyword evidence="10" id="KW-0408">Iron</keyword>
<dbReference type="InterPro" id="IPR023170">
    <property type="entry name" value="HhH_base_excis_C"/>
</dbReference>
<dbReference type="EC" id="3.2.2.31" evidence="4"/>
<gene>
    <name evidence="17" type="ORF">WJX75_005519</name>
</gene>
<name>A0ABR2YY04_9CHLO</name>
<dbReference type="Gene3D" id="1.10.340.30">
    <property type="entry name" value="Hypothetical protein, domain 2"/>
    <property type="match status" value="1"/>
</dbReference>
<dbReference type="SUPFAM" id="SSF55811">
    <property type="entry name" value="Nudix"/>
    <property type="match status" value="1"/>
</dbReference>
<evidence type="ECO:0000256" key="15">
    <source>
        <dbReference type="SAM" id="MobiDB-lite"/>
    </source>
</evidence>
<dbReference type="SUPFAM" id="SSF48150">
    <property type="entry name" value="DNA-glycosylase"/>
    <property type="match status" value="1"/>
</dbReference>
<dbReference type="InterPro" id="IPR003265">
    <property type="entry name" value="HhH-GPD_domain"/>
</dbReference>